<dbReference type="EMBL" id="JACJLT010000049">
    <property type="protein sequence ID" value="MBM6875312.1"/>
    <property type="molecule type" value="Genomic_DNA"/>
</dbReference>
<feature type="coiled-coil region" evidence="1">
    <location>
        <begin position="124"/>
        <end position="151"/>
    </location>
</feature>
<feature type="coiled-coil region" evidence="1">
    <location>
        <begin position="51"/>
        <end position="86"/>
    </location>
</feature>
<organism evidence="2 3">
    <name type="scientific">Fusobacterium mortiferum</name>
    <dbReference type="NCBI Taxonomy" id="850"/>
    <lineage>
        <taxon>Bacteria</taxon>
        <taxon>Fusobacteriati</taxon>
        <taxon>Fusobacteriota</taxon>
        <taxon>Fusobacteriia</taxon>
        <taxon>Fusobacteriales</taxon>
        <taxon>Fusobacteriaceae</taxon>
        <taxon>Fusobacterium</taxon>
    </lineage>
</organism>
<evidence type="ECO:0000256" key="1">
    <source>
        <dbReference type="SAM" id="Coils"/>
    </source>
</evidence>
<reference evidence="2 3" key="1">
    <citation type="journal article" date="2021" name="Sci. Rep.">
        <title>The distribution of antibiotic resistance genes in chicken gut microbiota commensals.</title>
        <authorList>
            <person name="Juricova H."/>
            <person name="Matiasovicova J."/>
            <person name="Kubasova T."/>
            <person name="Cejkova D."/>
            <person name="Rychlik I."/>
        </authorList>
    </citation>
    <scope>NUCLEOTIDE SEQUENCE [LARGE SCALE GENOMIC DNA]</scope>
    <source>
        <strain evidence="2 3">An425</strain>
    </source>
</reference>
<accession>A0ABS2G353</accession>
<comment type="caution">
    <text evidence="2">The sequence shown here is derived from an EMBL/GenBank/DDBJ whole genome shotgun (WGS) entry which is preliminary data.</text>
</comment>
<keyword evidence="1" id="KW-0175">Coiled coil</keyword>
<keyword evidence="3" id="KW-1185">Reference proteome</keyword>
<dbReference type="Proteomes" id="UP000728968">
    <property type="component" value="Unassembled WGS sequence"/>
</dbReference>
<sequence>MRYELGEDLSKLAVIYKVPLSTLKKRKKLAEVKGDAWVKGIRSKTAYETFVERDEQSKRELRQLISEKAREEADVLQELINNTYKKPGAKLLDAKVEKAVKVRVERIEKMLQLRRNIEEMPTIREEYELKKIKLENELKKIEVEAKKIELEELKEFSK</sequence>
<evidence type="ECO:0000313" key="2">
    <source>
        <dbReference type="EMBL" id="MBM6875312.1"/>
    </source>
</evidence>
<name>A0ABS2G353_FUSMR</name>
<gene>
    <name evidence="2" type="ORF">H6A04_06555</name>
</gene>
<proteinExistence type="predicted"/>
<protein>
    <submittedName>
        <fullName evidence="2">Uncharacterized protein</fullName>
    </submittedName>
</protein>
<evidence type="ECO:0000313" key="3">
    <source>
        <dbReference type="Proteomes" id="UP000728968"/>
    </source>
</evidence>